<keyword evidence="6" id="KW-0472">Membrane</keyword>
<name>E3MRQ9_CAERE</name>
<dbReference type="STRING" id="31234.E3MRQ9"/>
<evidence type="ECO:0000256" key="2">
    <source>
        <dbReference type="ARBA" id="ARBA00013064"/>
    </source>
</evidence>
<dbReference type="Pfam" id="PF00102">
    <property type="entry name" value="Y_phosphatase"/>
    <property type="match status" value="1"/>
</dbReference>
<dbReference type="GO" id="GO:0019901">
    <property type="term" value="F:protein kinase binding"/>
    <property type="evidence" value="ECO:0007669"/>
    <property type="project" value="TreeGrafter"/>
</dbReference>
<evidence type="ECO:0000256" key="1">
    <source>
        <dbReference type="ARBA" id="ARBA00004308"/>
    </source>
</evidence>
<dbReference type="InterPro" id="IPR029021">
    <property type="entry name" value="Prot-tyrosine_phosphatase-like"/>
</dbReference>
<dbReference type="PANTHER" id="PTHR46047">
    <property type="entry name" value="TYROSINE-PROTEIN PHOSPHATASE NON-RECEPTOR TYPE 61F"/>
    <property type="match status" value="1"/>
</dbReference>
<evidence type="ECO:0000256" key="3">
    <source>
        <dbReference type="ARBA" id="ARBA00022553"/>
    </source>
</evidence>
<dbReference type="SUPFAM" id="SSF52799">
    <property type="entry name" value="(Phosphotyrosine protein) phosphatases II"/>
    <property type="match status" value="1"/>
</dbReference>
<organism evidence="9">
    <name type="scientific">Caenorhabditis remanei</name>
    <name type="common">Caenorhabditis vulgaris</name>
    <dbReference type="NCBI Taxonomy" id="31234"/>
    <lineage>
        <taxon>Eukaryota</taxon>
        <taxon>Metazoa</taxon>
        <taxon>Ecdysozoa</taxon>
        <taxon>Nematoda</taxon>
        <taxon>Chromadorea</taxon>
        <taxon>Rhabditida</taxon>
        <taxon>Rhabditina</taxon>
        <taxon>Rhabditomorpha</taxon>
        <taxon>Rhabditoidea</taxon>
        <taxon>Rhabditidae</taxon>
        <taxon>Peloderinae</taxon>
        <taxon>Caenorhabditis</taxon>
    </lineage>
</organism>
<evidence type="ECO:0000256" key="5">
    <source>
        <dbReference type="ARBA" id="ARBA00022912"/>
    </source>
</evidence>
<dbReference type="HOGENOM" id="CLU_589563_0_0_1"/>
<evidence type="ECO:0000313" key="9">
    <source>
        <dbReference type="Proteomes" id="UP000008281"/>
    </source>
</evidence>
<evidence type="ECO:0000256" key="6">
    <source>
        <dbReference type="ARBA" id="ARBA00023136"/>
    </source>
</evidence>
<dbReference type="EC" id="3.1.3.48" evidence="2"/>
<protein>
    <recommendedName>
        <fullName evidence="2">protein-tyrosine-phosphatase</fullName>
        <ecNumber evidence="2">3.1.3.48</ecNumber>
    </recommendedName>
</protein>
<dbReference type="EMBL" id="DS268470">
    <property type="protein sequence ID" value="EFP07988.1"/>
    <property type="molecule type" value="Genomic_DNA"/>
</dbReference>
<dbReference type="PROSITE" id="PS50055">
    <property type="entry name" value="TYR_PHOSPHATASE_PTP"/>
    <property type="match status" value="1"/>
</dbReference>
<dbReference type="GO" id="GO:0005634">
    <property type="term" value="C:nucleus"/>
    <property type="evidence" value="ECO:0007669"/>
    <property type="project" value="TreeGrafter"/>
</dbReference>
<proteinExistence type="predicted"/>
<dbReference type="InterPro" id="IPR000242">
    <property type="entry name" value="PTP_cat"/>
</dbReference>
<dbReference type="PANTHER" id="PTHR46047:SF3">
    <property type="entry name" value="TYROSINE-PROTEIN PHOSPHATASE NON-RECEPTOR TYPE 61F"/>
    <property type="match status" value="1"/>
</dbReference>
<dbReference type="GO" id="GO:0046426">
    <property type="term" value="P:negative regulation of receptor signaling pathway via JAK-STAT"/>
    <property type="evidence" value="ECO:0007669"/>
    <property type="project" value="TreeGrafter"/>
</dbReference>
<dbReference type="OrthoDB" id="10667315at2759"/>
<dbReference type="InterPro" id="IPR051985">
    <property type="entry name" value="NR_tyrosine_phosphatase"/>
</dbReference>
<comment type="subcellular location">
    <subcellularLocation>
        <location evidence="1">Endomembrane system</location>
    </subcellularLocation>
</comment>
<dbReference type="eggNOG" id="KOG0789">
    <property type="taxonomic scope" value="Eukaryota"/>
</dbReference>
<evidence type="ECO:0000313" key="8">
    <source>
        <dbReference type="EMBL" id="EFP07988.1"/>
    </source>
</evidence>
<keyword evidence="4" id="KW-0378">Hydrolase</keyword>
<reference evidence="8" key="1">
    <citation type="submission" date="2007-07" db="EMBL/GenBank/DDBJ databases">
        <title>PCAP assembly of the Caenorhabditis remanei genome.</title>
        <authorList>
            <consortium name="The Caenorhabditis remanei Sequencing Consortium"/>
            <person name="Wilson R.K."/>
        </authorList>
    </citation>
    <scope>NUCLEOTIDE SEQUENCE [LARGE SCALE GENOMIC DNA]</scope>
    <source>
        <strain evidence="8">PB4641</strain>
    </source>
</reference>
<keyword evidence="3" id="KW-0597">Phosphoprotein</keyword>
<feature type="domain" description="Tyrosine-protein phosphatase" evidence="7">
    <location>
        <begin position="102"/>
        <end position="354"/>
    </location>
</feature>
<dbReference type="AlphaFoldDB" id="E3MRQ9"/>
<evidence type="ECO:0000256" key="4">
    <source>
        <dbReference type="ARBA" id="ARBA00022801"/>
    </source>
</evidence>
<keyword evidence="5" id="KW-0904">Protein phosphatase</keyword>
<dbReference type="GO" id="GO:0012505">
    <property type="term" value="C:endomembrane system"/>
    <property type="evidence" value="ECO:0007669"/>
    <property type="project" value="UniProtKB-SubCell"/>
</dbReference>
<evidence type="ECO:0000259" key="7">
    <source>
        <dbReference type="PROSITE" id="PS50055"/>
    </source>
</evidence>
<dbReference type="GO" id="GO:0070373">
    <property type="term" value="P:negative regulation of ERK1 and ERK2 cascade"/>
    <property type="evidence" value="ECO:0007669"/>
    <property type="project" value="TreeGrafter"/>
</dbReference>
<gene>
    <name evidence="8" type="ORF">CRE_14751</name>
</gene>
<dbReference type="GO" id="GO:0004726">
    <property type="term" value="F:non-membrane spanning protein tyrosine phosphatase activity"/>
    <property type="evidence" value="ECO:0007669"/>
    <property type="project" value="TreeGrafter"/>
</dbReference>
<sequence>MSIMTAVNSIIEFATSIKAKFRKRLDLYRTPTTITGAENVCERLTLKKAVIEKTDLWKSIFEVRKINKFDGIILFQYMEKEAMRISEKNYRTWYKPMGAIERYLSVREPKNMNPIRTKLGDDIRIELVDGTLAFIPDIQQYYILHGGAGQQNKFWNMVWEQNSPVIVMLDSEDLKATYFPHNENETVKFQKYEITCTDMISESFCEVRNLTVSLLTEKGNYRHIKHIRYNGFKSLSRFRPDREFFPDHEHFGKFIDYLSENEVLHAAMPSNFFPYKIEKFDHSPPSFAPVIQANIKFGRSGCLVVIDAISRLLKRNIKHEYNIEKIILNMKIECFNSIQTPDEYKFIVNQVIHMTEKMKLKFPAVDAGITDSETIEVAPPKPTPPEKEVQLINPTKENFEKIMSAKEWTSEKFFRPIERKFGWKTEERELQSWRYDGVVNHSIIEKFNAHYRLLPRKSKFPWLY</sequence>
<keyword evidence="9" id="KW-1185">Reference proteome</keyword>
<dbReference type="Proteomes" id="UP000008281">
    <property type="component" value="Unassembled WGS sequence"/>
</dbReference>
<dbReference type="GO" id="GO:0005737">
    <property type="term" value="C:cytoplasm"/>
    <property type="evidence" value="ECO:0007669"/>
    <property type="project" value="TreeGrafter"/>
</dbReference>
<dbReference type="Gene3D" id="3.90.190.10">
    <property type="entry name" value="Protein tyrosine phosphatase superfamily"/>
    <property type="match status" value="1"/>
</dbReference>
<dbReference type="SMART" id="SM00194">
    <property type="entry name" value="PTPc"/>
    <property type="match status" value="1"/>
</dbReference>
<accession>E3MRQ9</accession>